<name>A0AAD6KQQ7_9ROSI</name>
<evidence type="ECO:0000256" key="1">
    <source>
        <dbReference type="SAM" id="Phobius"/>
    </source>
</evidence>
<dbReference type="PANTHER" id="PTHR34115">
    <property type="entry name" value="PROTEIN, PUTATIVE-RELATED"/>
    <property type="match status" value="1"/>
</dbReference>
<comment type="caution">
    <text evidence="2">The sequence shown here is derived from an EMBL/GenBank/DDBJ whole genome shotgun (WGS) entry which is preliminary data.</text>
</comment>
<evidence type="ECO:0000313" key="3">
    <source>
        <dbReference type="Proteomes" id="UP001162972"/>
    </source>
</evidence>
<feature type="transmembrane region" description="Helical" evidence="1">
    <location>
        <begin position="7"/>
        <end position="33"/>
    </location>
</feature>
<keyword evidence="1" id="KW-0472">Membrane</keyword>
<organism evidence="2 3">
    <name type="scientific">Salix udensis</name>
    <dbReference type="NCBI Taxonomy" id="889485"/>
    <lineage>
        <taxon>Eukaryota</taxon>
        <taxon>Viridiplantae</taxon>
        <taxon>Streptophyta</taxon>
        <taxon>Embryophyta</taxon>
        <taxon>Tracheophyta</taxon>
        <taxon>Spermatophyta</taxon>
        <taxon>Magnoliopsida</taxon>
        <taxon>eudicotyledons</taxon>
        <taxon>Gunneridae</taxon>
        <taxon>Pentapetalae</taxon>
        <taxon>rosids</taxon>
        <taxon>fabids</taxon>
        <taxon>Malpighiales</taxon>
        <taxon>Salicaceae</taxon>
        <taxon>Saliceae</taxon>
        <taxon>Salix</taxon>
    </lineage>
</organism>
<reference evidence="2 3" key="1">
    <citation type="journal article" date="2023" name="Int. J. Mol. Sci.">
        <title>De Novo Assembly and Annotation of 11 Diverse Shrub Willow (Salix) Genomes Reveals Novel Gene Organization in Sex-Linked Regions.</title>
        <authorList>
            <person name="Hyden B."/>
            <person name="Feng K."/>
            <person name="Yates T.B."/>
            <person name="Jawdy S."/>
            <person name="Cereghino C."/>
            <person name="Smart L.B."/>
            <person name="Muchero W."/>
        </authorList>
    </citation>
    <scope>NUCLEOTIDE SEQUENCE [LARGE SCALE GENOMIC DNA]</scope>
    <source>
        <tissue evidence="2">Shoot tip</tissue>
    </source>
</reference>
<dbReference type="PANTHER" id="PTHR34115:SF17">
    <property type="entry name" value="PROTEIN, PUTATIVE-RELATED"/>
    <property type="match status" value="1"/>
</dbReference>
<keyword evidence="3" id="KW-1185">Reference proteome</keyword>
<dbReference type="InterPro" id="IPR053258">
    <property type="entry name" value="Ca-permeable_cation_channel"/>
</dbReference>
<gene>
    <name evidence="2" type="ORF">OIU84_023205</name>
</gene>
<feature type="transmembrane region" description="Helical" evidence="1">
    <location>
        <begin position="53"/>
        <end position="72"/>
    </location>
</feature>
<proteinExistence type="predicted"/>
<feature type="transmembrane region" description="Helical" evidence="1">
    <location>
        <begin position="110"/>
        <end position="128"/>
    </location>
</feature>
<keyword evidence="1" id="KW-1133">Transmembrane helix</keyword>
<dbReference type="EMBL" id="JAPFFJ010000005">
    <property type="protein sequence ID" value="KAJ6427756.1"/>
    <property type="molecule type" value="Genomic_DNA"/>
</dbReference>
<dbReference type="AlphaFoldDB" id="A0AAD6KQQ7"/>
<sequence length="192" mass="21133">MAREQLLQLIIISSSTTAMHAAMSFLNFVLLALLPMKYQNEELSPFDAHGTIMLLYILASIIYSTALIALLLRAHHQPPETPCLAALEHISLLAGALACGLLLLILAPPFGYFLLAFCGVLVLVKALLGSYQQIVGHLLDVAAISERARDLIILKVFHRSGRQEARDQAHAMASVCFFRNTGSIIYCKLYVR</sequence>
<protein>
    <submittedName>
        <fullName evidence="2">Uncharacterized protein</fullName>
    </submittedName>
</protein>
<keyword evidence="1" id="KW-0812">Transmembrane</keyword>
<accession>A0AAD6KQQ7</accession>
<evidence type="ECO:0000313" key="2">
    <source>
        <dbReference type="EMBL" id="KAJ6427756.1"/>
    </source>
</evidence>
<dbReference type="Proteomes" id="UP001162972">
    <property type="component" value="Chromosome 1"/>
</dbReference>
<feature type="transmembrane region" description="Helical" evidence="1">
    <location>
        <begin position="84"/>
        <end position="104"/>
    </location>
</feature>